<organism evidence="2 3">
    <name type="scientific">Amycolatopsis carbonis</name>
    <dbReference type="NCBI Taxonomy" id="715471"/>
    <lineage>
        <taxon>Bacteria</taxon>
        <taxon>Bacillati</taxon>
        <taxon>Actinomycetota</taxon>
        <taxon>Actinomycetes</taxon>
        <taxon>Pseudonocardiales</taxon>
        <taxon>Pseudonocardiaceae</taxon>
        <taxon>Amycolatopsis</taxon>
    </lineage>
</organism>
<dbReference type="Gene3D" id="2.30.40.10">
    <property type="entry name" value="Urease, subunit C, domain 1"/>
    <property type="match status" value="1"/>
</dbReference>
<dbReference type="InterPro" id="IPR011059">
    <property type="entry name" value="Metal-dep_hydrolase_composite"/>
</dbReference>
<dbReference type="GO" id="GO:0016812">
    <property type="term" value="F:hydrolase activity, acting on carbon-nitrogen (but not peptide) bonds, in cyclic amides"/>
    <property type="evidence" value="ECO:0007669"/>
    <property type="project" value="TreeGrafter"/>
</dbReference>
<accession>A0A9Y2IQ94</accession>
<keyword evidence="3" id="KW-1185">Reference proteome</keyword>
<dbReference type="PANTHER" id="PTHR11647:SF1">
    <property type="entry name" value="COLLAPSIN RESPONSE MEDIATOR PROTEIN"/>
    <property type="match status" value="1"/>
</dbReference>
<dbReference type="Pfam" id="PF07969">
    <property type="entry name" value="Amidohydro_3"/>
    <property type="match status" value="1"/>
</dbReference>
<dbReference type="SUPFAM" id="SSF51556">
    <property type="entry name" value="Metallo-dependent hydrolases"/>
    <property type="match status" value="1"/>
</dbReference>
<protein>
    <submittedName>
        <fullName evidence="2">Amidohydrolase family protein</fullName>
    </submittedName>
</protein>
<gene>
    <name evidence="2" type="ORF">QRX50_18035</name>
</gene>
<evidence type="ECO:0000259" key="1">
    <source>
        <dbReference type="Pfam" id="PF07969"/>
    </source>
</evidence>
<dbReference type="InterPro" id="IPR023100">
    <property type="entry name" value="D-aminoacylase_insert_dom_sf"/>
</dbReference>
<dbReference type="InterPro" id="IPR013108">
    <property type="entry name" value="Amidohydro_3"/>
</dbReference>
<dbReference type="RefSeq" id="WP_285973095.1">
    <property type="nucleotide sequence ID" value="NZ_CP127294.1"/>
</dbReference>
<dbReference type="InterPro" id="IPR050378">
    <property type="entry name" value="Metallo-dep_Hydrolases_sf"/>
</dbReference>
<dbReference type="GO" id="GO:0005829">
    <property type="term" value="C:cytosol"/>
    <property type="evidence" value="ECO:0007669"/>
    <property type="project" value="TreeGrafter"/>
</dbReference>
<dbReference type="KEGG" id="acab:QRX50_18035"/>
<sequence>MTSSQDSFALVIRGGRVLDPESGFDAVADVGITGGTVSVVSATPLRGERTIDATGLVVAPGFVDLHSHGQAIPEQRLQALDGVTTALELEAGITPVGAAYARAAAEGRPINYGYSTSWALARMAVLAGAPLEGPPDTVLTHLGVPAWRAEASAAERARIFEHLSRDLADGALGIGVLAGYAPHLDPAEFVAVAELAAEAGLPAFTHARPLVEADPEVPVDGAEEIARVAGQTGVHLHYCHVNSTSGRQVDRVLGLVERCRMEGAEVTTEAYPYGAGSTAIGAAFLAPEFLARQGIRPDSLVLVGTGERIADAARLAEVRASTPGALALLHFLDEDDPALERALLFEGTAIASDAMPLTWTDGRPDPLTWPLPPGALGHPRGAGTFSRAIRRLHRESGKLTLSEAVARCSLLPAQVLDEAVPALRRKGRLRAGSDADVVVFDPARIADQASYVDGTRPSVGIEHVLVSGTAVVCAGSLVPDALPGKPVRA</sequence>
<feature type="domain" description="Amidohydrolase 3" evidence="1">
    <location>
        <begin position="49"/>
        <end position="472"/>
    </location>
</feature>
<evidence type="ECO:0000313" key="2">
    <source>
        <dbReference type="EMBL" id="WIX82528.1"/>
    </source>
</evidence>
<dbReference type="AlphaFoldDB" id="A0A9Y2IQ94"/>
<dbReference type="NCBIfam" id="NF006560">
    <property type="entry name" value="PRK09061.1"/>
    <property type="match status" value="1"/>
</dbReference>
<dbReference type="Gene3D" id="3.20.20.140">
    <property type="entry name" value="Metal-dependent hydrolases"/>
    <property type="match status" value="1"/>
</dbReference>
<dbReference type="Proteomes" id="UP001236014">
    <property type="component" value="Chromosome"/>
</dbReference>
<dbReference type="Gene3D" id="3.30.1490.130">
    <property type="entry name" value="D-aminoacylase. Domain 3"/>
    <property type="match status" value="1"/>
</dbReference>
<evidence type="ECO:0000313" key="3">
    <source>
        <dbReference type="Proteomes" id="UP001236014"/>
    </source>
</evidence>
<dbReference type="EMBL" id="CP127294">
    <property type="protein sequence ID" value="WIX82528.1"/>
    <property type="molecule type" value="Genomic_DNA"/>
</dbReference>
<dbReference type="GO" id="GO:0016811">
    <property type="term" value="F:hydrolase activity, acting on carbon-nitrogen (but not peptide) bonds, in linear amides"/>
    <property type="evidence" value="ECO:0007669"/>
    <property type="project" value="InterPro"/>
</dbReference>
<dbReference type="InterPro" id="IPR032466">
    <property type="entry name" value="Metal_Hydrolase"/>
</dbReference>
<proteinExistence type="predicted"/>
<dbReference type="SUPFAM" id="SSF51338">
    <property type="entry name" value="Composite domain of metallo-dependent hydrolases"/>
    <property type="match status" value="1"/>
</dbReference>
<dbReference type="PANTHER" id="PTHR11647">
    <property type="entry name" value="HYDRANTOINASE/DIHYDROPYRIMIDINASE FAMILY MEMBER"/>
    <property type="match status" value="1"/>
</dbReference>
<name>A0A9Y2IQ94_9PSEU</name>
<reference evidence="2 3" key="1">
    <citation type="submission" date="2023-06" db="EMBL/GenBank/DDBJ databases">
        <authorList>
            <person name="Oyuntsetseg B."/>
            <person name="Kim S.B."/>
        </authorList>
    </citation>
    <scope>NUCLEOTIDE SEQUENCE [LARGE SCALE GENOMIC DNA]</scope>
    <source>
        <strain evidence="2 3">2-15</strain>
    </source>
</reference>